<reference evidence="2 3" key="1">
    <citation type="journal article" date="2024" name="bioRxiv">
        <title>A reference genome for Trichogramma kaykai: A tiny desert-dwelling parasitoid wasp with competing sex-ratio distorters.</title>
        <authorList>
            <person name="Culotta J."/>
            <person name="Lindsey A.R."/>
        </authorList>
    </citation>
    <scope>NUCLEOTIDE SEQUENCE [LARGE SCALE GENOMIC DNA]</scope>
    <source>
        <strain evidence="2 3">KSX58</strain>
    </source>
</reference>
<evidence type="ECO:0000313" key="2">
    <source>
        <dbReference type="EMBL" id="KAL3400207.1"/>
    </source>
</evidence>
<dbReference type="Proteomes" id="UP001627154">
    <property type="component" value="Unassembled WGS sequence"/>
</dbReference>
<name>A0ABD2X4E9_9HYME</name>
<comment type="caution">
    <text evidence="2">The sequence shown here is derived from an EMBL/GenBank/DDBJ whole genome shotgun (WGS) entry which is preliminary data.</text>
</comment>
<organism evidence="2 3">
    <name type="scientific">Trichogramma kaykai</name>
    <dbReference type="NCBI Taxonomy" id="54128"/>
    <lineage>
        <taxon>Eukaryota</taxon>
        <taxon>Metazoa</taxon>
        <taxon>Ecdysozoa</taxon>
        <taxon>Arthropoda</taxon>
        <taxon>Hexapoda</taxon>
        <taxon>Insecta</taxon>
        <taxon>Pterygota</taxon>
        <taxon>Neoptera</taxon>
        <taxon>Endopterygota</taxon>
        <taxon>Hymenoptera</taxon>
        <taxon>Apocrita</taxon>
        <taxon>Proctotrupomorpha</taxon>
        <taxon>Chalcidoidea</taxon>
        <taxon>Trichogrammatidae</taxon>
        <taxon>Trichogramma</taxon>
    </lineage>
</organism>
<dbReference type="AlphaFoldDB" id="A0ABD2X4E9"/>
<feature type="compositionally biased region" description="Basic and acidic residues" evidence="1">
    <location>
        <begin position="308"/>
        <end position="330"/>
    </location>
</feature>
<proteinExistence type="predicted"/>
<evidence type="ECO:0008006" key="4">
    <source>
        <dbReference type="Google" id="ProtNLM"/>
    </source>
</evidence>
<feature type="compositionally biased region" description="Polar residues" evidence="1">
    <location>
        <begin position="276"/>
        <end position="307"/>
    </location>
</feature>
<dbReference type="EMBL" id="JBJJXI010000051">
    <property type="protein sequence ID" value="KAL3400207.1"/>
    <property type="molecule type" value="Genomic_DNA"/>
</dbReference>
<feature type="region of interest" description="Disordered" evidence="1">
    <location>
        <begin position="259"/>
        <end position="338"/>
    </location>
</feature>
<evidence type="ECO:0000313" key="3">
    <source>
        <dbReference type="Proteomes" id="UP001627154"/>
    </source>
</evidence>
<sequence length="338" mass="39049">MGKARGVYFRDLDLHEHTSARSVQNEKDIVFLSQNLADLKVNVDSVDKKANGVENVLKSHGKRMDELAEDQITMQQRIDSNHEELSRRINARGSCIGSSLHHFKCEMPTFRSSAIDRPLIFIRDLLDYMQFIHVTSQDFKMVIKQSLKGSARDWWEYVQEEINTPAAFRTAFTKKYWSREDQQKVRHKLEFGYYNKSDGASRSEYVLRLYNTAKFLNNCPTEDEFVEKFARHFDDAVQQTVLTQNISTIETFTQMLDRQDRAGPVNTPRTAPVPGESTSTARSEYRSNQRSNTMPSRSSSPYPQNRSYTRDDNTQRRDRSPSTSRADRGYRSSSPAGN</sequence>
<accession>A0ABD2X4E9</accession>
<evidence type="ECO:0000256" key="1">
    <source>
        <dbReference type="SAM" id="MobiDB-lite"/>
    </source>
</evidence>
<gene>
    <name evidence="2" type="ORF">TKK_006103</name>
</gene>
<protein>
    <recommendedName>
        <fullName evidence="4">Retrotransposon gag domain-containing protein</fullName>
    </recommendedName>
</protein>
<keyword evidence="3" id="KW-1185">Reference proteome</keyword>